<dbReference type="AlphaFoldDB" id="A0A8S8ZJR0"/>
<dbReference type="Proteomes" id="UP000433876">
    <property type="component" value="Unassembled WGS sequence"/>
</dbReference>
<evidence type="ECO:0000313" key="1">
    <source>
        <dbReference type="EMBL" id="KAA8629430.1"/>
    </source>
</evidence>
<dbReference type="VEuPathDB" id="FungiDB:SMAC_03016"/>
<proteinExistence type="predicted"/>
<accession>A0A8S8ZJR0</accession>
<protein>
    <submittedName>
        <fullName evidence="1">Uncharacterized protein</fullName>
    </submittedName>
</protein>
<dbReference type="EMBL" id="NMPR01000136">
    <property type="protein sequence ID" value="KAA8629430.1"/>
    <property type="molecule type" value="Genomic_DNA"/>
</dbReference>
<reference evidence="1 2" key="1">
    <citation type="submission" date="2017-07" db="EMBL/GenBank/DDBJ databases">
        <title>Genome sequence of the Sordaria macrospora wild type strain R19027.</title>
        <authorList>
            <person name="Nowrousian M."/>
            <person name="Teichert I."/>
            <person name="Kueck U."/>
        </authorList>
    </citation>
    <scope>NUCLEOTIDE SEQUENCE [LARGE SCALE GENOMIC DNA]</scope>
    <source>
        <strain evidence="1 2">R19027</strain>
        <tissue evidence="1">Mycelium</tissue>
    </source>
</reference>
<sequence>MGIRSGEVRGPSRAQEAMEPALAVAYSGASTDTELPRSPQSRSVQKTFSELEILPEGGESRYVWLNLEIDMIDVGYQDFLGKFWPAAASIQRLKLRYELWDWAYEDVAARASLGACKNLKEVHILCEDGFFPWAYKKCWSEYDWPCGKENVLFSEPGDDRLITGSELEEGNWVDTSMGRTIGETRCGSKGTLPHSAAR</sequence>
<organism evidence="1 2">
    <name type="scientific">Sordaria macrospora</name>
    <dbReference type="NCBI Taxonomy" id="5147"/>
    <lineage>
        <taxon>Eukaryota</taxon>
        <taxon>Fungi</taxon>
        <taxon>Dikarya</taxon>
        <taxon>Ascomycota</taxon>
        <taxon>Pezizomycotina</taxon>
        <taxon>Sordariomycetes</taxon>
        <taxon>Sordariomycetidae</taxon>
        <taxon>Sordariales</taxon>
        <taxon>Sordariaceae</taxon>
        <taxon>Sordaria</taxon>
    </lineage>
</organism>
<name>A0A8S8ZJR0_SORMA</name>
<evidence type="ECO:0000313" key="2">
    <source>
        <dbReference type="Proteomes" id="UP000433876"/>
    </source>
</evidence>
<gene>
    <name evidence="1" type="ORF">SMACR_03016</name>
</gene>
<comment type="caution">
    <text evidence="1">The sequence shown here is derived from an EMBL/GenBank/DDBJ whole genome shotgun (WGS) entry which is preliminary data.</text>
</comment>